<protein>
    <recommendedName>
        <fullName evidence="3">DUF7702 domain-containing protein</fullName>
    </recommendedName>
</protein>
<keyword evidence="2" id="KW-1133">Transmembrane helix</keyword>
<feature type="transmembrane region" description="Helical" evidence="2">
    <location>
        <begin position="35"/>
        <end position="56"/>
    </location>
</feature>
<dbReference type="Pfam" id="PF24800">
    <property type="entry name" value="DUF7702"/>
    <property type="match status" value="1"/>
</dbReference>
<feature type="transmembrane region" description="Helical" evidence="2">
    <location>
        <begin position="188"/>
        <end position="213"/>
    </location>
</feature>
<dbReference type="InParanoid" id="A0A136IUE3"/>
<feature type="transmembrane region" description="Helical" evidence="2">
    <location>
        <begin position="225"/>
        <end position="249"/>
    </location>
</feature>
<accession>A0A136IUE3</accession>
<sequence length="325" mass="34058">MASNAYSLAIAELVIYIILILAVGYILLRHGKPGWDAWGFLGIFCILRIVAAGLQIGAGPDGVSVTAAIVNSIGVLGLLMGVSGILLECSRCNPRNNPKMARMVASVFHIAAVVGTVLAAVGGSDQASAISSGKPVPSDAHTKQVAGYAILTVGVLFLTLYALYQLVRIRSVSGSGGAGGSAAVLARRLLYCVLMALPFVIVRVLYSLVAAASQIPSLSIFSGSFVVHLVLITLVQLVVVLFLIAGGLLSVGIHQVMPPAHDDGAGGDSRRGGSGHASRFEMVSSNGHSPNRIAKQEGIDRPGRRGGRRERHQGRRQERRAGRHY</sequence>
<evidence type="ECO:0000256" key="2">
    <source>
        <dbReference type="SAM" id="Phobius"/>
    </source>
</evidence>
<dbReference type="AlphaFoldDB" id="A0A136IUE3"/>
<feature type="domain" description="DUF7702" evidence="3">
    <location>
        <begin position="7"/>
        <end position="248"/>
    </location>
</feature>
<evidence type="ECO:0000259" key="3">
    <source>
        <dbReference type="Pfam" id="PF24800"/>
    </source>
</evidence>
<name>A0A136IUE3_9PEZI</name>
<evidence type="ECO:0000313" key="4">
    <source>
        <dbReference type="EMBL" id="KXJ88511.1"/>
    </source>
</evidence>
<feature type="compositionally biased region" description="Basic and acidic residues" evidence="1">
    <location>
        <begin position="260"/>
        <end position="271"/>
    </location>
</feature>
<dbReference type="Proteomes" id="UP000070501">
    <property type="component" value="Unassembled WGS sequence"/>
</dbReference>
<dbReference type="EMBL" id="KQ964258">
    <property type="protein sequence ID" value="KXJ88511.1"/>
    <property type="molecule type" value="Genomic_DNA"/>
</dbReference>
<feature type="transmembrane region" description="Helical" evidence="2">
    <location>
        <begin position="68"/>
        <end position="89"/>
    </location>
</feature>
<dbReference type="PANTHER" id="PTHR42109">
    <property type="entry name" value="UNPLACED GENOMIC SCAFFOLD UM_SCAF_CONTIG_1.265, WHOLE GENOME SHOTGUN SEQUENCE"/>
    <property type="match status" value="1"/>
</dbReference>
<feature type="compositionally biased region" description="Basic residues" evidence="1">
    <location>
        <begin position="304"/>
        <end position="314"/>
    </location>
</feature>
<feature type="compositionally biased region" description="Basic and acidic residues" evidence="1">
    <location>
        <begin position="315"/>
        <end position="325"/>
    </location>
</feature>
<dbReference type="OrthoDB" id="2560628at2759"/>
<feature type="region of interest" description="Disordered" evidence="1">
    <location>
        <begin position="260"/>
        <end position="325"/>
    </location>
</feature>
<reference evidence="5" key="1">
    <citation type="submission" date="2016-02" db="EMBL/GenBank/DDBJ databases">
        <title>Draft genome sequence of Microdochium bolleyi, a fungal endophyte of beachgrass.</title>
        <authorList>
            <consortium name="DOE Joint Genome Institute"/>
            <person name="David A.S."/>
            <person name="May G."/>
            <person name="Haridas S."/>
            <person name="Lim J."/>
            <person name="Wang M."/>
            <person name="Labutti K."/>
            <person name="Lipzen A."/>
            <person name="Barry K."/>
            <person name="Grigoriev I.V."/>
        </authorList>
    </citation>
    <scope>NUCLEOTIDE SEQUENCE [LARGE SCALE GENOMIC DNA]</scope>
    <source>
        <strain evidence="5">J235TASD1</strain>
    </source>
</reference>
<feature type="transmembrane region" description="Helical" evidence="2">
    <location>
        <begin position="101"/>
        <end position="121"/>
    </location>
</feature>
<evidence type="ECO:0000256" key="1">
    <source>
        <dbReference type="SAM" id="MobiDB-lite"/>
    </source>
</evidence>
<dbReference type="PANTHER" id="PTHR42109:SF3">
    <property type="entry name" value="INTEGRAL MEMBRANE PROTEIN (AFU_ORTHOLOGUE AFUA_5G00100)"/>
    <property type="match status" value="1"/>
</dbReference>
<proteinExistence type="predicted"/>
<evidence type="ECO:0000313" key="5">
    <source>
        <dbReference type="Proteomes" id="UP000070501"/>
    </source>
</evidence>
<feature type="compositionally biased region" description="Basic and acidic residues" evidence="1">
    <location>
        <begin position="294"/>
        <end position="303"/>
    </location>
</feature>
<dbReference type="InterPro" id="IPR056119">
    <property type="entry name" value="DUF7702"/>
</dbReference>
<organism evidence="4 5">
    <name type="scientific">Microdochium bolleyi</name>
    <dbReference type="NCBI Taxonomy" id="196109"/>
    <lineage>
        <taxon>Eukaryota</taxon>
        <taxon>Fungi</taxon>
        <taxon>Dikarya</taxon>
        <taxon>Ascomycota</taxon>
        <taxon>Pezizomycotina</taxon>
        <taxon>Sordariomycetes</taxon>
        <taxon>Xylariomycetidae</taxon>
        <taxon>Xylariales</taxon>
        <taxon>Microdochiaceae</taxon>
        <taxon>Microdochium</taxon>
    </lineage>
</organism>
<feature type="transmembrane region" description="Helical" evidence="2">
    <location>
        <begin position="145"/>
        <end position="167"/>
    </location>
</feature>
<feature type="transmembrane region" description="Helical" evidence="2">
    <location>
        <begin position="6"/>
        <end position="28"/>
    </location>
</feature>
<gene>
    <name evidence="4" type="ORF">Micbo1qcDRAFT_235823</name>
</gene>
<keyword evidence="2" id="KW-0812">Transmembrane</keyword>
<keyword evidence="2" id="KW-0472">Membrane</keyword>
<keyword evidence="5" id="KW-1185">Reference proteome</keyword>